<dbReference type="Proteomes" id="UP000695026">
    <property type="component" value="Unplaced"/>
</dbReference>
<reference evidence="2" key="1">
    <citation type="submission" date="2025-08" db="UniProtKB">
        <authorList>
            <consortium name="RefSeq"/>
        </authorList>
    </citation>
    <scope>IDENTIFICATION</scope>
    <source>
        <tissue evidence="2">Liver</tissue>
    </source>
</reference>
<dbReference type="KEGG" id="pbi:103049107"/>
<name>A0A9F5J9A2_PYTBI</name>
<dbReference type="OMA" id="KMVVSHE"/>
<dbReference type="InterPro" id="IPR031390">
    <property type="entry name" value="OFCC1"/>
</dbReference>
<dbReference type="PANTHER" id="PTHR33862">
    <property type="entry name" value="OROFACIAL CLEFT 1 CANDIDATE GENE 1 PROTEIN"/>
    <property type="match status" value="1"/>
</dbReference>
<dbReference type="RefSeq" id="XP_025027751.1">
    <property type="nucleotide sequence ID" value="XM_025171983.1"/>
</dbReference>
<evidence type="ECO:0000313" key="2">
    <source>
        <dbReference type="RefSeq" id="XP_025027751.1"/>
    </source>
</evidence>
<dbReference type="AlphaFoldDB" id="A0A9F5J9A2"/>
<organism evidence="1 2">
    <name type="scientific">Python bivittatus</name>
    <name type="common">Burmese python</name>
    <name type="synonym">Python molurus bivittatus</name>
    <dbReference type="NCBI Taxonomy" id="176946"/>
    <lineage>
        <taxon>Eukaryota</taxon>
        <taxon>Metazoa</taxon>
        <taxon>Chordata</taxon>
        <taxon>Craniata</taxon>
        <taxon>Vertebrata</taxon>
        <taxon>Euteleostomi</taxon>
        <taxon>Lepidosauria</taxon>
        <taxon>Squamata</taxon>
        <taxon>Bifurcata</taxon>
        <taxon>Unidentata</taxon>
        <taxon>Episquamata</taxon>
        <taxon>Toxicofera</taxon>
        <taxon>Serpentes</taxon>
        <taxon>Henophidia</taxon>
        <taxon>Pythonidae</taxon>
        <taxon>Python</taxon>
    </lineage>
</organism>
<dbReference type="CTD" id="266553"/>
<feature type="non-terminal residue" evidence="2">
    <location>
        <position position="1"/>
    </location>
</feature>
<accession>A0A9F5J9A2</accession>
<sequence length="359" mass="41064">SFIHLTISLQKFQQKALKQTKQKKSKSSDFLMAELCSMNEEVATEVFENLAFNISITDISAHQTYKVGLIRHDKLTSSLAAHQQKLRLRAQAEPRGNECSRNYFDPLMDEEINPRQCGMEVSKKALVKLDERFLYDKLVRFLDEEKKMVVSHEMKAEEIDGKDALDSAWPVSCSKTSDRCDEVEDEDILPYVEQFEKEVHNEVILLGNFPLKQDLKHKDIFQDRKFSRRLPKVFQSEPGSQVLETASNAWKMRAAAKLCNLAGVNHDSNSNRTAVPCWKINWTKKSQFTEIHLKCLRGIKDKVPQGSYSLKVSICKQLDGNFLSCSKVDGQQLAGMSLPARHNGNFYDVEISFEQSVHI</sequence>
<protein>
    <submittedName>
        <fullName evidence="2">Orofacial cleft 1 candidate gene 1 protein</fullName>
    </submittedName>
</protein>
<dbReference type="OrthoDB" id="347244at2759"/>
<proteinExistence type="predicted"/>
<feature type="non-terminal residue" evidence="2">
    <location>
        <position position="359"/>
    </location>
</feature>
<gene>
    <name evidence="2" type="primary">OFCC1</name>
</gene>
<dbReference type="PANTHER" id="PTHR33862:SF3">
    <property type="entry name" value="OROFACIAL CLEFT 1 CANDIDATE GENE 1 PROTEIN"/>
    <property type="match status" value="1"/>
</dbReference>
<keyword evidence="1" id="KW-1185">Reference proteome</keyword>
<dbReference type="Pfam" id="PF15680">
    <property type="entry name" value="OFCC1"/>
    <property type="match status" value="1"/>
</dbReference>
<dbReference type="GeneID" id="103049107"/>
<evidence type="ECO:0000313" key="1">
    <source>
        <dbReference type="Proteomes" id="UP000695026"/>
    </source>
</evidence>